<dbReference type="GO" id="GO:0031177">
    <property type="term" value="F:phosphopantetheine binding"/>
    <property type="evidence" value="ECO:0007669"/>
    <property type="project" value="InterPro"/>
</dbReference>
<comment type="PTM">
    <text evidence="10">4'-phosphopantetheine is transferred from CoA to a specific serine of apo-ACP by AcpS. This modification is essential for activity because fatty acids are bound in thioester linkage to the sulfhydryl of the prosthetic group.</text>
</comment>
<dbReference type="InterPro" id="IPR009081">
    <property type="entry name" value="PP-bd_ACP"/>
</dbReference>
<dbReference type="GO" id="GO:0005829">
    <property type="term" value="C:cytosol"/>
    <property type="evidence" value="ECO:0007669"/>
    <property type="project" value="TreeGrafter"/>
</dbReference>
<dbReference type="EMBL" id="CP000153">
    <property type="protein sequence ID" value="ABB44887.1"/>
    <property type="molecule type" value="Genomic_DNA"/>
</dbReference>
<dbReference type="SUPFAM" id="SSF47336">
    <property type="entry name" value="ACP-like"/>
    <property type="match status" value="1"/>
</dbReference>
<evidence type="ECO:0000313" key="14">
    <source>
        <dbReference type="EMBL" id="ABB44887.1"/>
    </source>
</evidence>
<dbReference type="NCBIfam" id="NF002151">
    <property type="entry name" value="PRK00982.1-5"/>
    <property type="match status" value="1"/>
</dbReference>
<dbReference type="GO" id="GO:0016020">
    <property type="term" value="C:membrane"/>
    <property type="evidence" value="ECO:0007669"/>
    <property type="project" value="GOC"/>
</dbReference>
<evidence type="ECO:0000259" key="13">
    <source>
        <dbReference type="PROSITE" id="PS50075"/>
    </source>
</evidence>
<dbReference type="GO" id="GO:0000036">
    <property type="term" value="F:acyl carrier activity"/>
    <property type="evidence" value="ECO:0007669"/>
    <property type="project" value="UniProtKB-UniRule"/>
</dbReference>
<keyword evidence="8 10" id="KW-0443">Lipid metabolism</keyword>
<dbReference type="InterPro" id="IPR020806">
    <property type="entry name" value="PKS_PP-bd"/>
</dbReference>
<sequence>MCYNSKILHINIGARMALLDDIKAVVVEQLSVSADEVKEDSKFVEDLGADSLDVVELVMALEEKFDIEIPDDEAEKIRTVKDVVNYIESK</sequence>
<keyword evidence="6 10" id="KW-0597">Phosphoprotein</keyword>
<dbReference type="InterPro" id="IPR036736">
    <property type="entry name" value="ACP-like_sf"/>
</dbReference>
<dbReference type="PANTHER" id="PTHR20863">
    <property type="entry name" value="ACYL CARRIER PROTEIN"/>
    <property type="match status" value="1"/>
</dbReference>
<evidence type="ECO:0000313" key="15">
    <source>
        <dbReference type="Proteomes" id="UP000002714"/>
    </source>
</evidence>
<keyword evidence="9 10" id="KW-0275">Fatty acid biosynthesis</keyword>
<evidence type="ECO:0000256" key="11">
    <source>
        <dbReference type="NCBIfam" id="TIGR00517"/>
    </source>
</evidence>
<evidence type="ECO:0000256" key="10">
    <source>
        <dbReference type="HAMAP-Rule" id="MF_01217"/>
    </source>
</evidence>
<dbReference type="NCBIfam" id="NF002148">
    <property type="entry name" value="PRK00982.1-2"/>
    <property type="match status" value="1"/>
</dbReference>
<gene>
    <name evidence="10" type="primary">acpP</name>
    <name evidence="14" type="ordered locus">Suden_1610</name>
</gene>
<keyword evidence="10" id="KW-0963">Cytoplasm</keyword>
<dbReference type="HOGENOM" id="CLU_108696_5_1_7"/>
<comment type="pathway">
    <text evidence="2 10 12">Lipid metabolism; fatty acid biosynthesis.</text>
</comment>
<dbReference type="FunFam" id="1.10.1200.10:FF:000003">
    <property type="entry name" value="Acyl carrier protein"/>
    <property type="match status" value="1"/>
</dbReference>
<keyword evidence="5 10" id="KW-0444">Lipid biosynthesis</keyword>
<organism evidence="14 15">
    <name type="scientific">Sulfurimonas denitrificans (strain ATCC 33889 / DSM 1251)</name>
    <name type="common">Thiomicrospira denitrificans (strain ATCC 33889 / DSM 1251)</name>
    <dbReference type="NCBI Taxonomy" id="326298"/>
    <lineage>
        <taxon>Bacteria</taxon>
        <taxon>Pseudomonadati</taxon>
        <taxon>Campylobacterota</taxon>
        <taxon>Epsilonproteobacteria</taxon>
        <taxon>Campylobacterales</taxon>
        <taxon>Sulfurimonadaceae</taxon>
        <taxon>Sulfurimonas</taxon>
    </lineage>
</organism>
<dbReference type="Proteomes" id="UP000002714">
    <property type="component" value="Chromosome"/>
</dbReference>
<feature type="domain" description="Carrier" evidence="13">
    <location>
        <begin position="16"/>
        <end position="90"/>
    </location>
</feature>
<dbReference type="InterPro" id="IPR006162">
    <property type="entry name" value="Ppantetheine_attach_site"/>
</dbReference>
<name>Q30Q44_SULDN</name>
<dbReference type="Pfam" id="PF00550">
    <property type="entry name" value="PP-binding"/>
    <property type="match status" value="1"/>
</dbReference>
<dbReference type="GO" id="GO:0000035">
    <property type="term" value="F:acyl binding"/>
    <property type="evidence" value="ECO:0007669"/>
    <property type="project" value="TreeGrafter"/>
</dbReference>
<accession>Q30Q44</accession>
<evidence type="ECO:0000256" key="9">
    <source>
        <dbReference type="ARBA" id="ARBA00023160"/>
    </source>
</evidence>
<comment type="PTM">
    <text evidence="12">4'-phosphopantetheine is transferred from CoA to a specific serine of apo-ACP by acpS.</text>
</comment>
<keyword evidence="4 10" id="KW-0596">Phosphopantetheine</keyword>
<dbReference type="SMART" id="SM00823">
    <property type="entry name" value="PKS_PP"/>
    <property type="match status" value="1"/>
</dbReference>
<dbReference type="PROSITE" id="PS50075">
    <property type="entry name" value="CARRIER"/>
    <property type="match status" value="1"/>
</dbReference>
<reference evidence="14 15" key="1">
    <citation type="journal article" date="2008" name="Appl. Environ. Microbiol.">
        <title>Genome of the epsilonproteobacterial chemolithoautotroph Sulfurimonas denitrificans.</title>
        <authorList>
            <person name="Sievert S.M."/>
            <person name="Scott K.M."/>
            <person name="Klotz M.G."/>
            <person name="Chain P.S.G."/>
            <person name="Hauser L.J."/>
            <person name="Hemp J."/>
            <person name="Huegler M."/>
            <person name="Land M."/>
            <person name="Lapidus A."/>
            <person name="Larimer F.W."/>
            <person name="Lucas S."/>
            <person name="Malfatti S.A."/>
            <person name="Meyer F."/>
            <person name="Paulsen I.T."/>
            <person name="Ren Q."/>
            <person name="Simon J."/>
            <person name="Bailey K."/>
            <person name="Diaz E."/>
            <person name="Fitzpatrick K.A."/>
            <person name="Glover B."/>
            <person name="Gwatney N."/>
            <person name="Korajkic A."/>
            <person name="Long A."/>
            <person name="Mobberley J.M."/>
            <person name="Pantry S.N."/>
            <person name="Pazder G."/>
            <person name="Peterson S."/>
            <person name="Quintanilla J.D."/>
            <person name="Sprinkle R."/>
            <person name="Stephens J."/>
            <person name="Thomas P."/>
            <person name="Vaughn R."/>
            <person name="Weber M.J."/>
            <person name="Wooten L.L."/>
        </authorList>
    </citation>
    <scope>NUCLEOTIDE SEQUENCE [LARGE SCALE GENOMIC DNA]</scope>
    <source>
        <strain evidence="15">ATCC 33889 / DSM 1251</strain>
    </source>
</reference>
<dbReference type="HAMAP" id="MF_01217">
    <property type="entry name" value="Acyl_carrier"/>
    <property type="match status" value="1"/>
</dbReference>
<dbReference type="STRING" id="326298.Suden_1610"/>
<dbReference type="eggNOG" id="COG0236">
    <property type="taxonomic scope" value="Bacteria"/>
</dbReference>
<dbReference type="Gene3D" id="1.10.1200.10">
    <property type="entry name" value="ACP-like"/>
    <property type="match status" value="1"/>
</dbReference>
<evidence type="ECO:0000256" key="7">
    <source>
        <dbReference type="ARBA" id="ARBA00022832"/>
    </source>
</evidence>
<dbReference type="KEGG" id="tdn:Suden_1610"/>
<evidence type="ECO:0000256" key="8">
    <source>
        <dbReference type="ARBA" id="ARBA00023098"/>
    </source>
</evidence>
<evidence type="ECO:0000256" key="12">
    <source>
        <dbReference type="RuleBase" id="RU003545"/>
    </source>
</evidence>
<evidence type="ECO:0000256" key="4">
    <source>
        <dbReference type="ARBA" id="ARBA00022450"/>
    </source>
</evidence>
<comment type="function">
    <text evidence="1 10 12">Carrier of the growing fatty acid chain in fatty acid biosynthesis.</text>
</comment>
<comment type="subcellular location">
    <subcellularLocation>
        <location evidence="10">Cytoplasm</location>
    </subcellularLocation>
</comment>
<dbReference type="PANTHER" id="PTHR20863:SF76">
    <property type="entry name" value="CARRIER DOMAIN-CONTAINING PROTEIN"/>
    <property type="match status" value="1"/>
</dbReference>
<dbReference type="AlphaFoldDB" id="Q30Q44"/>
<proteinExistence type="inferred from homology"/>
<dbReference type="NCBIfam" id="TIGR00517">
    <property type="entry name" value="acyl_carrier"/>
    <property type="match status" value="1"/>
</dbReference>
<dbReference type="NCBIfam" id="NF002150">
    <property type="entry name" value="PRK00982.1-4"/>
    <property type="match status" value="1"/>
</dbReference>
<protein>
    <recommendedName>
        <fullName evidence="10 11">Acyl carrier protein</fullName>
        <shortName evidence="10">ACP</shortName>
    </recommendedName>
</protein>
<comment type="similarity">
    <text evidence="3 10">Belongs to the acyl carrier protein (ACP) family.</text>
</comment>
<dbReference type="UniPathway" id="UPA00360"/>
<dbReference type="GO" id="GO:0036104">
    <property type="term" value="P:Kdo2-lipid A biosynthetic process"/>
    <property type="evidence" value="ECO:0007669"/>
    <property type="project" value="UniProtKB-UniPathway"/>
</dbReference>
<dbReference type="UniPathway" id="UPA00094"/>
<evidence type="ECO:0000256" key="3">
    <source>
        <dbReference type="ARBA" id="ARBA00010930"/>
    </source>
</evidence>
<dbReference type="InterPro" id="IPR003231">
    <property type="entry name" value="ACP"/>
</dbReference>
<keyword evidence="7 10" id="KW-0276">Fatty acid metabolism</keyword>
<keyword evidence="15" id="KW-1185">Reference proteome</keyword>
<evidence type="ECO:0000256" key="2">
    <source>
        <dbReference type="ARBA" id="ARBA00005194"/>
    </source>
</evidence>
<evidence type="ECO:0000256" key="6">
    <source>
        <dbReference type="ARBA" id="ARBA00022553"/>
    </source>
</evidence>
<evidence type="ECO:0000256" key="5">
    <source>
        <dbReference type="ARBA" id="ARBA00022516"/>
    </source>
</evidence>
<evidence type="ECO:0000256" key="1">
    <source>
        <dbReference type="ARBA" id="ARBA00003180"/>
    </source>
</evidence>
<dbReference type="GO" id="GO:0009245">
    <property type="term" value="P:lipid A biosynthetic process"/>
    <property type="evidence" value="ECO:0007669"/>
    <property type="project" value="TreeGrafter"/>
</dbReference>
<feature type="modified residue" description="O-(pantetheine 4'-phosphoryl)serine" evidence="10">
    <location>
        <position position="51"/>
    </location>
</feature>
<dbReference type="PROSITE" id="PS00012">
    <property type="entry name" value="PHOSPHOPANTETHEINE"/>
    <property type="match status" value="1"/>
</dbReference>